<dbReference type="GO" id="GO:0031419">
    <property type="term" value="F:cobalamin binding"/>
    <property type="evidence" value="ECO:0007669"/>
    <property type="project" value="InterPro"/>
</dbReference>
<evidence type="ECO:0008006" key="11">
    <source>
        <dbReference type="Google" id="ProtNLM"/>
    </source>
</evidence>
<name>A0A6P2D4C9_9BACT</name>
<feature type="transmembrane region" description="Helical" evidence="8">
    <location>
        <begin position="31"/>
        <end position="49"/>
    </location>
</feature>
<gene>
    <name evidence="9" type="ORF">SOIL9_17250</name>
</gene>
<comment type="subcellular location">
    <subcellularLocation>
        <location evidence="1">Cell membrane</location>
        <topology evidence="1">Multi-pass membrane protein</topology>
    </subcellularLocation>
</comment>
<organism evidence="9 10">
    <name type="scientific">Gemmata massiliana</name>
    <dbReference type="NCBI Taxonomy" id="1210884"/>
    <lineage>
        <taxon>Bacteria</taxon>
        <taxon>Pseudomonadati</taxon>
        <taxon>Planctomycetota</taxon>
        <taxon>Planctomycetia</taxon>
        <taxon>Gemmatales</taxon>
        <taxon>Gemmataceae</taxon>
        <taxon>Gemmata</taxon>
    </lineage>
</organism>
<feature type="transmembrane region" description="Helical" evidence="8">
    <location>
        <begin position="61"/>
        <end position="81"/>
    </location>
</feature>
<keyword evidence="3" id="KW-0813">Transport</keyword>
<feature type="transmembrane region" description="Helical" evidence="8">
    <location>
        <begin position="7"/>
        <end position="25"/>
    </location>
</feature>
<feature type="transmembrane region" description="Helical" evidence="8">
    <location>
        <begin position="320"/>
        <end position="345"/>
    </location>
</feature>
<keyword evidence="4" id="KW-1003">Cell membrane</keyword>
<keyword evidence="7 8" id="KW-0472">Membrane</keyword>
<reference evidence="9 10" key="1">
    <citation type="submission" date="2019-05" db="EMBL/GenBank/DDBJ databases">
        <authorList>
            <consortium name="Science for Life Laboratories"/>
        </authorList>
    </citation>
    <scope>NUCLEOTIDE SEQUENCE [LARGE SCALE GENOMIC DNA]</scope>
    <source>
        <strain evidence="9">Soil9</strain>
    </source>
</reference>
<evidence type="ECO:0000256" key="4">
    <source>
        <dbReference type="ARBA" id="ARBA00022475"/>
    </source>
</evidence>
<keyword evidence="5 8" id="KW-0812">Transmembrane</keyword>
<evidence type="ECO:0000313" key="10">
    <source>
        <dbReference type="Proteomes" id="UP000464178"/>
    </source>
</evidence>
<keyword evidence="6 8" id="KW-1133">Transmembrane helix</keyword>
<evidence type="ECO:0000256" key="2">
    <source>
        <dbReference type="ARBA" id="ARBA00009773"/>
    </source>
</evidence>
<dbReference type="RefSeq" id="WP_162670334.1">
    <property type="nucleotide sequence ID" value="NZ_LR593886.1"/>
</dbReference>
<evidence type="ECO:0000256" key="3">
    <source>
        <dbReference type="ARBA" id="ARBA00022448"/>
    </source>
</evidence>
<dbReference type="Proteomes" id="UP000464178">
    <property type="component" value="Chromosome"/>
</dbReference>
<dbReference type="SUPFAM" id="SSF52242">
    <property type="entry name" value="Cobalamin (vitamin B12)-binding domain"/>
    <property type="match status" value="1"/>
</dbReference>
<evidence type="ECO:0000256" key="1">
    <source>
        <dbReference type="ARBA" id="ARBA00004651"/>
    </source>
</evidence>
<dbReference type="GO" id="GO:0046872">
    <property type="term" value="F:metal ion binding"/>
    <property type="evidence" value="ECO:0007669"/>
    <property type="project" value="InterPro"/>
</dbReference>
<dbReference type="PANTHER" id="PTHR21716">
    <property type="entry name" value="TRANSMEMBRANE PROTEIN"/>
    <property type="match status" value="1"/>
</dbReference>
<dbReference type="PANTHER" id="PTHR21716:SF53">
    <property type="entry name" value="PERMEASE PERM-RELATED"/>
    <property type="match status" value="1"/>
</dbReference>
<evidence type="ECO:0000256" key="8">
    <source>
        <dbReference type="SAM" id="Phobius"/>
    </source>
</evidence>
<dbReference type="EMBL" id="LR593886">
    <property type="protein sequence ID" value="VTR95989.1"/>
    <property type="molecule type" value="Genomic_DNA"/>
</dbReference>
<dbReference type="AlphaFoldDB" id="A0A6P2D4C9"/>
<feature type="transmembrane region" description="Helical" evidence="8">
    <location>
        <begin position="217"/>
        <end position="245"/>
    </location>
</feature>
<protein>
    <recommendedName>
        <fullName evidence="11">AI-2E family transporter</fullName>
    </recommendedName>
</protein>
<dbReference type="InterPro" id="IPR002549">
    <property type="entry name" value="AI-2E-like"/>
</dbReference>
<sequence>MASDWQRALVALSATVVGTALIALLFWARSIFIPVTLAIFLSFVLAPVVNRLQRRGLGRTTAVIVTVGLLVLVTAGVGAAITQQVTQLADTLPDKRDTIRQKVTAAKEWVVGNGNSRFGELIDDVSNAVSPKPATPPMVVETQSSSFTSQLDVYLGPAAEFLGQAAFTFILTVFMLLKREDLRNRMIRLLGSGKVTTTTKAVDDASQRISRYLFSQLMVNSAFGAVITVGLFILGVKYCLLWGFIATLMRYVPYIGTWVGLIPPVLFSFATAPDWGGGWGQPVAVLVLFIGLETFCNNVVEPTLYGKSMGLSEVAQLVAAAFWAFLWGPIGLILSGPLTVCLLVLGRHVRQFEFFVVLLGDEPALEPQVAFYQRLTARDQDEAAEIALAVAEERGPDAAFDQVIIPALCLARRDHDEGDLDKADLRFVVGATREVAEEIAELRAPTSGAFESRVRVLVVPARDEAEHVTAEVFAMTLDSTRWEVKVAGDETLASELMELVAEFRPVVVVIATMPPGGVSHARYLLARMRQRFPDVKLLVGRWGCESAVLDPRSETIKNTDGIDRTLADTRKRLAEMHPTLLPQKASGTERLTRAEAELVGTAGA</sequence>
<evidence type="ECO:0000256" key="7">
    <source>
        <dbReference type="ARBA" id="ARBA00023136"/>
    </source>
</evidence>
<evidence type="ECO:0000256" key="6">
    <source>
        <dbReference type="ARBA" id="ARBA00022989"/>
    </source>
</evidence>
<keyword evidence="10" id="KW-1185">Reference proteome</keyword>
<dbReference type="InterPro" id="IPR036724">
    <property type="entry name" value="Cobalamin-bd_sf"/>
</dbReference>
<feature type="transmembrane region" description="Helical" evidence="8">
    <location>
        <begin position="154"/>
        <end position="177"/>
    </location>
</feature>
<evidence type="ECO:0000313" key="9">
    <source>
        <dbReference type="EMBL" id="VTR95989.1"/>
    </source>
</evidence>
<accession>A0A6P2D4C9</accession>
<feature type="transmembrane region" description="Helical" evidence="8">
    <location>
        <begin position="251"/>
        <end position="271"/>
    </location>
</feature>
<feature type="transmembrane region" description="Helical" evidence="8">
    <location>
        <begin position="283"/>
        <end position="300"/>
    </location>
</feature>
<proteinExistence type="inferred from homology"/>
<dbReference type="GO" id="GO:0005886">
    <property type="term" value="C:plasma membrane"/>
    <property type="evidence" value="ECO:0007669"/>
    <property type="project" value="UniProtKB-SubCell"/>
</dbReference>
<dbReference type="KEGG" id="gms:SOIL9_17250"/>
<evidence type="ECO:0000256" key="5">
    <source>
        <dbReference type="ARBA" id="ARBA00022692"/>
    </source>
</evidence>
<dbReference type="Pfam" id="PF01594">
    <property type="entry name" value="AI-2E_transport"/>
    <property type="match status" value="1"/>
</dbReference>
<comment type="similarity">
    <text evidence="2">Belongs to the autoinducer-2 exporter (AI-2E) (TC 2.A.86) family.</text>
</comment>